<gene>
    <name evidence="5" type="ORF">NST17_15230</name>
</gene>
<keyword evidence="6" id="KW-1185">Reference proteome</keyword>
<accession>A0ABU9K3A0</accession>
<dbReference type="PRINTS" id="PR00598">
    <property type="entry name" value="HTHMARR"/>
</dbReference>
<name>A0ABU9K3A0_9BACI</name>
<dbReference type="RefSeq" id="WP_328168392.1">
    <property type="nucleotide sequence ID" value="NZ_CP163263.1"/>
</dbReference>
<evidence type="ECO:0000313" key="5">
    <source>
        <dbReference type="EMBL" id="MEL3958515.1"/>
    </source>
</evidence>
<keyword evidence="2" id="KW-0238">DNA-binding</keyword>
<evidence type="ECO:0000256" key="2">
    <source>
        <dbReference type="ARBA" id="ARBA00023125"/>
    </source>
</evidence>
<organism evidence="5 6">
    <name type="scientific">Caldifermentibacillus hisashii</name>
    <dbReference type="NCBI Taxonomy" id="996558"/>
    <lineage>
        <taxon>Bacteria</taxon>
        <taxon>Bacillati</taxon>
        <taxon>Bacillota</taxon>
        <taxon>Bacilli</taxon>
        <taxon>Bacillales</taxon>
        <taxon>Bacillaceae</taxon>
        <taxon>Caldifermentibacillus</taxon>
    </lineage>
</organism>
<dbReference type="SMART" id="SM00347">
    <property type="entry name" value="HTH_MARR"/>
    <property type="match status" value="1"/>
</dbReference>
<sequence>MQPKEKEIGFEIKVLSNLIKRAIGESIIDSGVEDMTGLHGMVIGFIYHRSKFADVYQRDIEVEFNIRRSTVTGILQLMEKNGLITREHVKHDARLKKLKLTPKAIKMHEMVSQKIAEIENQLRSGLTQEEIHSFFTIIDKIKKNIE</sequence>
<feature type="domain" description="HTH marR-type" evidence="4">
    <location>
        <begin position="5"/>
        <end position="143"/>
    </location>
</feature>
<reference evidence="5 6" key="1">
    <citation type="submission" date="2024-03" db="EMBL/GenBank/DDBJ databases">
        <title>Bacilli Hybrid Assemblies.</title>
        <authorList>
            <person name="Kovac J."/>
        </authorList>
    </citation>
    <scope>NUCLEOTIDE SEQUENCE [LARGE SCALE GENOMIC DNA]</scope>
    <source>
        <strain evidence="5 6">FSL M8-0022</strain>
    </source>
</reference>
<protein>
    <submittedName>
        <fullName evidence="5">MarR family transcriptional regulator</fullName>
    </submittedName>
</protein>
<dbReference type="PROSITE" id="PS50995">
    <property type="entry name" value="HTH_MARR_2"/>
    <property type="match status" value="1"/>
</dbReference>
<dbReference type="EMBL" id="JBBYAK010000001">
    <property type="protein sequence ID" value="MEL3958515.1"/>
    <property type="molecule type" value="Genomic_DNA"/>
</dbReference>
<evidence type="ECO:0000259" key="4">
    <source>
        <dbReference type="PROSITE" id="PS50995"/>
    </source>
</evidence>
<evidence type="ECO:0000256" key="1">
    <source>
        <dbReference type="ARBA" id="ARBA00023015"/>
    </source>
</evidence>
<comment type="caution">
    <text evidence="5">The sequence shown here is derived from an EMBL/GenBank/DDBJ whole genome shotgun (WGS) entry which is preliminary data.</text>
</comment>
<dbReference type="InterPro" id="IPR000835">
    <property type="entry name" value="HTH_MarR-typ"/>
</dbReference>
<proteinExistence type="predicted"/>
<dbReference type="Pfam" id="PF12802">
    <property type="entry name" value="MarR_2"/>
    <property type="match status" value="1"/>
</dbReference>
<evidence type="ECO:0000256" key="3">
    <source>
        <dbReference type="ARBA" id="ARBA00023163"/>
    </source>
</evidence>
<dbReference type="InterPro" id="IPR036388">
    <property type="entry name" value="WH-like_DNA-bd_sf"/>
</dbReference>
<keyword evidence="3" id="KW-0804">Transcription</keyword>
<dbReference type="PANTHER" id="PTHR42756">
    <property type="entry name" value="TRANSCRIPTIONAL REGULATOR, MARR"/>
    <property type="match status" value="1"/>
</dbReference>
<dbReference type="SUPFAM" id="SSF46785">
    <property type="entry name" value="Winged helix' DNA-binding domain"/>
    <property type="match status" value="1"/>
</dbReference>
<dbReference type="Gene3D" id="1.10.10.10">
    <property type="entry name" value="Winged helix-like DNA-binding domain superfamily/Winged helix DNA-binding domain"/>
    <property type="match status" value="1"/>
</dbReference>
<dbReference type="InterPro" id="IPR036390">
    <property type="entry name" value="WH_DNA-bd_sf"/>
</dbReference>
<dbReference type="PANTHER" id="PTHR42756:SF1">
    <property type="entry name" value="TRANSCRIPTIONAL REPRESSOR OF EMRAB OPERON"/>
    <property type="match status" value="1"/>
</dbReference>
<keyword evidence="1" id="KW-0805">Transcription regulation</keyword>
<evidence type="ECO:0000313" key="6">
    <source>
        <dbReference type="Proteomes" id="UP001459714"/>
    </source>
</evidence>
<dbReference type="Proteomes" id="UP001459714">
    <property type="component" value="Unassembled WGS sequence"/>
</dbReference>